<feature type="binding site" evidence="12">
    <location>
        <position position="663"/>
    </location>
    <ligand>
        <name>Zn(2+)</name>
        <dbReference type="ChEBI" id="CHEBI:29105"/>
        <label>1</label>
        <note>catalytic</note>
    </ligand>
</feature>
<feature type="binding site" evidence="10 11">
    <location>
        <position position="504"/>
    </location>
    <ligand>
        <name>L-methionine</name>
        <dbReference type="ChEBI" id="CHEBI:57844"/>
    </ligand>
</feature>
<feature type="domain" description="Cobalamin-independent methionine synthase MetE N-terminal" evidence="16">
    <location>
        <begin position="9"/>
        <end position="327"/>
    </location>
</feature>
<feature type="binding site" evidence="10">
    <location>
        <position position="504"/>
    </location>
    <ligand>
        <name>L-homocysteine</name>
        <dbReference type="ChEBI" id="CHEBI:58199"/>
    </ligand>
</feature>
<evidence type="ECO:0000256" key="12">
    <source>
        <dbReference type="PIRSR" id="PIRSR000382-2"/>
    </source>
</evidence>
<comment type="caution">
    <text evidence="17">The sequence shown here is derived from an EMBL/GenBank/DDBJ whole genome shotgun (WGS) entry which is preliminary data.</text>
</comment>
<comment type="catalytic activity">
    <reaction evidence="10">
        <text>5-methyltetrahydropteroyltri-L-glutamate + L-homocysteine = tetrahydropteroyltri-L-glutamate + L-methionine</text>
        <dbReference type="Rhea" id="RHEA:21196"/>
        <dbReference type="ChEBI" id="CHEBI:57844"/>
        <dbReference type="ChEBI" id="CHEBI:58140"/>
        <dbReference type="ChEBI" id="CHEBI:58199"/>
        <dbReference type="ChEBI" id="CHEBI:58207"/>
        <dbReference type="EC" id="2.1.1.14"/>
    </reaction>
</comment>
<dbReference type="Pfam" id="PF01717">
    <property type="entry name" value="Meth_synt_2"/>
    <property type="match status" value="1"/>
</dbReference>
<proteinExistence type="inferred from homology"/>
<dbReference type="RefSeq" id="WP_147845302.1">
    <property type="nucleotide sequence ID" value="NZ_VDUZ01000002.1"/>
</dbReference>
<evidence type="ECO:0000256" key="13">
    <source>
        <dbReference type="PIRSR" id="PIRSR000382-3"/>
    </source>
</evidence>
<feature type="binding site" evidence="10">
    <location>
        <position position="663"/>
    </location>
    <ligand>
        <name>Zn(2+)</name>
        <dbReference type="ChEBI" id="CHEBI:29105"/>
        <note>catalytic</note>
    </ligand>
</feature>
<evidence type="ECO:0000313" key="18">
    <source>
        <dbReference type="Proteomes" id="UP000321638"/>
    </source>
</evidence>
<feature type="binding site" evidence="10 11">
    <location>
        <position position="619"/>
    </location>
    <ligand>
        <name>L-homocysteine</name>
        <dbReference type="ChEBI" id="CHEBI:58199"/>
    </ligand>
</feature>
<dbReference type="GO" id="GO:0003871">
    <property type="term" value="F:5-methyltetrahydropteroyltriglutamate-homocysteine S-methyltransferase activity"/>
    <property type="evidence" value="ECO:0007669"/>
    <property type="project" value="UniProtKB-UniRule"/>
</dbReference>
<evidence type="ECO:0000313" key="17">
    <source>
        <dbReference type="EMBL" id="TXL81947.1"/>
    </source>
</evidence>
<feature type="binding site" evidence="10 11">
    <location>
        <position position="619"/>
    </location>
    <ligand>
        <name>L-methionine</name>
        <dbReference type="ChEBI" id="CHEBI:57844"/>
    </ligand>
</feature>
<dbReference type="GO" id="GO:0009086">
    <property type="term" value="P:methionine biosynthetic process"/>
    <property type="evidence" value="ECO:0007669"/>
    <property type="project" value="UniProtKB-UniRule"/>
</dbReference>
<dbReference type="PIRSF" id="PIRSF000382">
    <property type="entry name" value="MeTrfase_B12_ind"/>
    <property type="match status" value="1"/>
</dbReference>
<evidence type="ECO:0000256" key="11">
    <source>
        <dbReference type="PIRSR" id="PIRSR000382-1"/>
    </source>
</evidence>
<gene>
    <name evidence="10 17" type="primary">metE</name>
    <name evidence="17" type="ORF">FHP25_02450</name>
</gene>
<evidence type="ECO:0000256" key="14">
    <source>
        <dbReference type="SAM" id="MobiDB-lite"/>
    </source>
</evidence>
<feature type="compositionally biased region" description="Basic and acidic residues" evidence="14">
    <location>
        <begin position="423"/>
        <end position="432"/>
    </location>
</feature>
<keyword evidence="9 10" id="KW-0486">Methionine biosynthesis</keyword>
<keyword evidence="7 10" id="KW-0479">Metal-binding</keyword>
<keyword evidence="5 10" id="KW-0028">Amino-acid biosynthesis</keyword>
<dbReference type="SUPFAM" id="SSF51726">
    <property type="entry name" value="UROD/MetE-like"/>
    <property type="match status" value="2"/>
</dbReference>
<evidence type="ECO:0000256" key="7">
    <source>
        <dbReference type="ARBA" id="ARBA00022723"/>
    </source>
</evidence>
<keyword evidence="8 10" id="KW-0862">Zinc</keyword>
<dbReference type="InterPro" id="IPR006276">
    <property type="entry name" value="Cobalamin-indep_Met_synthase"/>
</dbReference>
<protein>
    <recommendedName>
        <fullName evidence="10">5-methyltetrahydropteroyltriglutamate--homocysteine methyltransferase</fullName>
        <ecNumber evidence="10">2.1.1.14</ecNumber>
    </recommendedName>
    <alternativeName>
        <fullName evidence="10">Cobalamin-independent methionine synthase</fullName>
    </alternativeName>
    <alternativeName>
        <fullName evidence="10">Methionine synthase, vitamin-B12 independent isozyme</fullName>
    </alternativeName>
</protein>
<feature type="binding site" evidence="12">
    <location>
        <position position="746"/>
    </location>
    <ligand>
        <name>Zn(2+)</name>
        <dbReference type="ChEBI" id="CHEBI:29105"/>
        <label>1</label>
        <note>catalytic</note>
    </ligand>
</feature>
<comment type="cofactor">
    <cofactor evidence="10">
        <name>Zn(2+)</name>
        <dbReference type="ChEBI" id="CHEBI:29105"/>
    </cofactor>
    <text evidence="10">Binds 1 zinc ion per subunit.</text>
</comment>
<dbReference type="NCBIfam" id="NF003556">
    <property type="entry name" value="PRK05222.1"/>
    <property type="match status" value="1"/>
</dbReference>
<dbReference type="Pfam" id="PF08267">
    <property type="entry name" value="Meth_synt_1"/>
    <property type="match status" value="1"/>
</dbReference>
<dbReference type="NCBIfam" id="TIGR01371">
    <property type="entry name" value="met_syn_B12ind"/>
    <property type="match status" value="1"/>
</dbReference>
<comment type="function">
    <text evidence="1 10">Catalyzes the transfer of a methyl group from 5-methyltetrahydrofolate to homocysteine resulting in methionine formation.</text>
</comment>
<evidence type="ECO:0000256" key="8">
    <source>
        <dbReference type="ARBA" id="ARBA00022833"/>
    </source>
</evidence>
<dbReference type="InterPro" id="IPR038071">
    <property type="entry name" value="UROD/MetE-like_sf"/>
</dbReference>
<feature type="binding site" evidence="11">
    <location>
        <position position="23"/>
    </location>
    <ligand>
        <name>5-methyltetrahydropteroyltri-L-glutamate</name>
        <dbReference type="ChEBI" id="CHEBI:58207"/>
    </ligand>
</feature>
<comment type="pathway">
    <text evidence="2 10">Amino-acid biosynthesis; L-methionine biosynthesis via de novo pathway; L-methionine from L-homocysteine (MetE route): step 1/1.</text>
</comment>
<dbReference type="PANTHER" id="PTHR30519">
    <property type="entry name" value="5-METHYLTETRAHYDROPTEROYLTRIGLUTAMATE--HOMOCYSTEINE METHYLTRANSFERASE"/>
    <property type="match status" value="1"/>
</dbReference>
<feature type="binding site" evidence="10">
    <location>
        <begin position="20"/>
        <end position="23"/>
    </location>
    <ligand>
        <name>5-methyltetrahydropteroyltri-L-glutamate</name>
        <dbReference type="ChEBI" id="CHEBI:58207"/>
    </ligand>
</feature>
<feature type="binding site" evidence="10">
    <location>
        <position position="661"/>
    </location>
    <ligand>
        <name>Zn(2+)</name>
        <dbReference type="ChEBI" id="CHEBI:29105"/>
        <note>catalytic</note>
    </ligand>
</feature>
<feature type="domain" description="Cobalamin-independent methionine synthase MetE C-terminal/archaeal" evidence="15">
    <location>
        <begin position="446"/>
        <end position="768"/>
    </location>
</feature>
<dbReference type="CDD" id="cd03312">
    <property type="entry name" value="CIMS_N_terminal_like"/>
    <property type="match status" value="1"/>
</dbReference>
<keyword evidence="10" id="KW-0677">Repeat</keyword>
<feature type="binding site" evidence="10 11">
    <location>
        <begin position="535"/>
        <end position="536"/>
    </location>
    <ligand>
        <name>5-methyltetrahydropteroyltri-L-glutamate</name>
        <dbReference type="ChEBI" id="CHEBI:58207"/>
    </ligand>
</feature>
<feature type="binding site" evidence="11">
    <location>
        <position position="133"/>
    </location>
    <ligand>
        <name>5-methyltetrahydropteroyltri-L-glutamate</name>
        <dbReference type="ChEBI" id="CHEBI:58207"/>
    </ligand>
</feature>
<feature type="binding site" evidence="10">
    <location>
        <position position="746"/>
    </location>
    <ligand>
        <name>Zn(2+)</name>
        <dbReference type="ChEBI" id="CHEBI:29105"/>
        <note>catalytic</note>
    </ligand>
</feature>
<dbReference type="CDD" id="cd03311">
    <property type="entry name" value="CIMS_C_terminal_like"/>
    <property type="match status" value="1"/>
</dbReference>
<evidence type="ECO:0000256" key="3">
    <source>
        <dbReference type="ARBA" id="ARBA00009553"/>
    </source>
</evidence>
<evidence type="ECO:0000259" key="15">
    <source>
        <dbReference type="Pfam" id="PF01717"/>
    </source>
</evidence>
<keyword evidence="6 10" id="KW-0808">Transferase</keyword>
<dbReference type="InterPro" id="IPR013215">
    <property type="entry name" value="Cbl-indep_Met_Synth_N"/>
</dbReference>
<dbReference type="EMBL" id="VDUZ01000002">
    <property type="protein sequence ID" value="TXL81947.1"/>
    <property type="molecule type" value="Genomic_DNA"/>
</dbReference>
<evidence type="ECO:0000256" key="6">
    <source>
        <dbReference type="ARBA" id="ARBA00022679"/>
    </source>
</evidence>
<feature type="binding site" evidence="10">
    <location>
        <position position="625"/>
    </location>
    <ligand>
        <name>5-methyltetrahydropteroyltri-L-glutamate</name>
        <dbReference type="ChEBI" id="CHEBI:58207"/>
    </ligand>
</feature>
<dbReference type="AlphaFoldDB" id="A0A5C8PUP3"/>
<feature type="binding site" evidence="12">
    <location>
        <position position="685"/>
    </location>
    <ligand>
        <name>Zn(2+)</name>
        <dbReference type="ChEBI" id="CHEBI:29105"/>
        <label>1</label>
        <note>catalytic</note>
    </ligand>
</feature>
<dbReference type="FunFam" id="3.20.20.210:FF:000003">
    <property type="entry name" value="5-methyltetrahydropteroyltriglutamate--homocysteine methyltransferase"/>
    <property type="match status" value="1"/>
</dbReference>
<dbReference type="GO" id="GO:0032259">
    <property type="term" value="P:methylation"/>
    <property type="evidence" value="ECO:0007669"/>
    <property type="project" value="UniProtKB-KW"/>
</dbReference>
<evidence type="ECO:0000256" key="9">
    <source>
        <dbReference type="ARBA" id="ARBA00023167"/>
    </source>
</evidence>
<keyword evidence="18" id="KW-1185">Reference proteome</keyword>
<dbReference type="InterPro" id="IPR002629">
    <property type="entry name" value="Met_Synth_C/arc"/>
</dbReference>
<dbReference type="GO" id="GO:0008270">
    <property type="term" value="F:zinc ion binding"/>
    <property type="evidence" value="ECO:0007669"/>
    <property type="project" value="InterPro"/>
</dbReference>
<dbReference type="HAMAP" id="MF_00172">
    <property type="entry name" value="Meth_synth"/>
    <property type="match status" value="1"/>
</dbReference>
<feature type="binding site" evidence="10 11">
    <location>
        <begin position="451"/>
        <end position="453"/>
    </location>
    <ligand>
        <name>L-methionine</name>
        <dbReference type="ChEBI" id="CHEBI:57844"/>
    </ligand>
</feature>
<name>A0A5C8PUP3_9HYPH</name>
<evidence type="ECO:0000256" key="4">
    <source>
        <dbReference type="ARBA" id="ARBA00022603"/>
    </source>
</evidence>
<dbReference type="EC" id="2.1.1.14" evidence="10"/>
<feature type="binding site" evidence="12">
    <location>
        <position position="661"/>
    </location>
    <ligand>
        <name>Zn(2+)</name>
        <dbReference type="ChEBI" id="CHEBI:29105"/>
        <label>1</label>
        <note>catalytic</note>
    </ligand>
</feature>
<feature type="binding site" evidence="10 11">
    <location>
        <position position="581"/>
    </location>
    <ligand>
        <name>5-methyltetrahydropteroyltri-L-glutamate</name>
        <dbReference type="ChEBI" id="CHEBI:58207"/>
    </ligand>
</feature>
<dbReference type="Gene3D" id="3.20.20.210">
    <property type="match status" value="2"/>
</dbReference>
<feature type="active site" description="Proton donor" evidence="10 13">
    <location>
        <position position="714"/>
    </location>
</feature>
<feature type="binding site" evidence="10">
    <location>
        <position position="685"/>
    </location>
    <ligand>
        <name>Zn(2+)</name>
        <dbReference type="ChEBI" id="CHEBI:29105"/>
        <note>catalytic</note>
    </ligand>
</feature>
<dbReference type="OrthoDB" id="244285at2"/>
<comment type="similarity">
    <text evidence="3 10">Belongs to the vitamin-B12 independent methionine synthase family.</text>
</comment>
<accession>A0A5C8PUP3</accession>
<evidence type="ECO:0000256" key="10">
    <source>
        <dbReference type="HAMAP-Rule" id="MF_00172"/>
    </source>
</evidence>
<feature type="binding site" evidence="10 11">
    <location>
        <begin position="451"/>
        <end position="453"/>
    </location>
    <ligand>
        <name>L-homocysteine</name>
        <dbReference type="ChEBI" id="CHEBI:58199"/>
    </ligand>
</feature>
<evidence type="ECO:0000256" key="5">
    <source>
        <dbReference type="ARBA" id="ARBA00022605"/>
    </source>
</evidence>
<comment type="cofactor">
    <cofactor evidence="12">
        <name>Zn(2+)</name>
        <dbReference type="ChEBI" id="CHEBI:29105"/>
    </cofactor>
    <text evidence="12">Binds 2 Zn(2+) ions per subunit.</text>
</comment>
<feature type="binding site" evidence="10">
    <location>
        <position position="128"/>
    </location>
    <ligand>
        <name>5-methyltetrahydropteroyltri-L-glutamate</name>
        <dbReference type="ChEBI" id="CHEBI:58207"/>
    </ligand>
</feature>
<keyword evidence="4 10" id="KW-0489">Methyltransferase</keyword>
<evidence type="ECO:0000259" key="16">
    <source>
        <dbReference type="Pfam" id="PF08267"/>
    </source>
</evidence>
<dbReference type="Proteomes" id="UP000321638">
    <property type="component" value="Unassembled WGS sequence"/>
</dbReference>
<reference evidence="17 18" key="1">
    <citation type="submission" date="2019-06" db="EMBL/GenBank/DDBJ databases">
        <title>New taxonomy in bacterial strain CC-CFT640, isolated from vineyard.</title>
        <authorList>
            <person name="Lin S.-Y."/>
            <person name="Tsai C.-F."/>
            <person name="Young C.-C."/>
        </authorList>
    </citation>
    <scope>NUCLEOTIDE SEQUENCE [LARGE SCALE GENOMIC DNA]</scope>
    <source>
        <strain evidence="17 18">CC-CFT640</strain>
    </source>
</reference>
<dbReference type="UniPathway" id="UPA00051">
    <property type="reaction ID" value="UER00082"/>
</dbReference>
<feature type="region of interest" description="Disordered" evidence="14">
    <location>
        <begin position="417"/>
        <end position="438"/>
    </location>
</feature>
<sequence length="781" mass="85284">MSSSSVPVSTLGVPRIGPRRELKAALESYWAGSTSATALLDAASGLRAASWARQHALGITHIPSNDFSLYDHVLDTSAMVGAIPAAYGWAGGNVSLDTYFALARGRAVASADACGHGHAGAAALEMTKWFDTNYHYMVPEFSKGQAFTLASTKSIDEFREAQSLGFHTRPVLIGPVTFLKLGKSADASLDPLALLPGLLPVYSEVLRLLAASGADWVQIDEPCLALDLDDATRAALRCAYDVLSRAAPPLRILCTSYFGGLNGNLDTALRLPVSGLHLDLVRGAQDLDRAIAQAPADLVLSLGVIDGRNVWRADLAAILDRIAPIVDQRGIDRVIVAPSCSLLHVPVDLELETTLDPELKSWLAFAVQKMDELRIIGRALSEGRGAVREVLEASGRAAAARRASPRIHNRTAAARLAQATPDMAHRHSPYPERRRRQQAQLGLPHFPTTTIGSFPQTDTVRKARAAHQKGTMSDAAYDTFLHQETEAAVRWQEEIGIDVLVHGEFERNDMVQYFGERLAGYACTRHGWVQSYGSRCVRPPVIFGDVFRPAPMTVAWTCYAQSLTRRPVKGMLTGPVTMLQWSFVRDDLPRDQVCRQIALALRDEVADLEQAGIRVIQIDEPALREGLPLRRAHWKAYLDSAVACFRLAASIVGDATQIHTHMCYSEFNDIIDSIGAMDADVISIETSRSKMELLEAFTSYRYPNEIGPGVYDIHSPRLPGVDEMAALLDRAQERLSAGQIWVNPDCGLKTRRWEEVRPALVNMVAAAHRLRAAQSSGGTNM</sequence>
<organism evidence="17 18">
    <name type="scientific">Vineibacter terrae</name>
    <dbReference type="NCBI Taxonomy" id="2586908"/>
    <lineage>
        <taxon>Bacteria</taxon>
        <taxon>Pseudomonadati</taxon>
        <taxon>Pseudomonadota</taxon>
        <taxon>Alphaproteobacteria</taxon>
        <taxon>Hyphomicrobiales</taxon>
        <taxon>Vineibacter</taxon>
    </lineage>
</organism>
<evidence type="ECO:0000256" key="2">
    <source>
        <dbReference type="ARBA" id="ARBA00004681"/>
    </source>
</evidence>
<evidence type="ECO:0000256" key="1">
    <source>
        <dbReference type="ARBA" id="ARBA00002777"/>
    </source>
</evidence>